<evidence type="ECO:0000256" key="2">
    <source>
        <dbReference type="ARBA" id="ARBA00022679"/>
    </source>
</evidence>
<dbReference type="Proteomes" id="UP000184085">
    <property type="component" value="Unassembled WGS sequence"/>
</dbReference>
<dbReference type="PANTHER" id="PTHR37419">
    <property type="entry name" value="SERINE/THREONINE-PROTEIN KINASE TOXIN HIPA"/>
    <property type="match status" value="1"/>
</dbReference>
<evidence type="ECO:0000259" key="5">
    <source>
        <dbReference type="Pfam" id="PF13657"/>
    </source>
</evidence>
<feature type="domain" description="HipA N-terminal subdomain 1" evidence="5">
    <location>
        <begin position="39"/>
        <end position="141"/>
    </location>
</feature>
<dbReference type="GO" id="GO:0005829">
    <property type="term" value="C:cytosol"/>
    <property type="evidence" value="ECO:0007669"/>
    <property type="project" value="TreeGrafter"/>
</dbReference>
<reference evidence="7" key="1">
    <citation type="submission" date="2016-09" db="EMBL/GenBank/DDBJ databases">
        <authorList>
            <person name="Wibberg D."/>
        </authorList>
    </citation>
    <scope>NUCLEOTIDE SEQUENCE [LARGE SCALE GENOMIC DNA]</scope>
</reference>
<dbReference type="PANTHER" id="PTHR37419:SF8">
    <property type="entry name" value="TOXIN YJJJ"/>
    <property type="match status" value="1"/>
</dbReference>
<name>A0A1M4MUZ3_9RHOB</name>
<evidence type="ECO:0000313" key="6">
    <source>
        <dbReference type="EMBL" id="SCM66009.1"/>
    </source>
</evidence>
<dbReference type="RefSeq" id="WP_083595528.1">
    <property type="nucleotide sequence ID" value="NZ_FMJB01000014.1"/>
</dbReference>
<organism evidence="6 7">
    <name type="scientific">Donghicola eburneus</name>
    <dbReference type="NCBI Taxonomy" id="393278"/>
    <lineage>
        <taxon>Bacteria</taxon>
        <taxon>Pseudomonadati</taxon>
        <taxon>Pseudomonadota</taxon>
        <taxon>Alphaproteobacteria</taxon>
        <taxon>Rhodobacterales</taxon>
        <taxon>Roseobacteraceae</taxon>
        <taxon>Donghicola</taxon>
    </lineage>
</organism>
<dbReference type="EMBL" id="FMJB01000014">
    <property type="protein sequence ID" value="SCM66009.1"/>
    <property type="molecule type" value="Genomic_DNA"/>
</dbReference>
<keyword evidence="2" id="KW-0808">Transferase</keyword>
<dbReference type="InterPro" id="IPR052028">
    <property type="entry name" value="HipA_Ser/Thr_kinase"/>
</dbReference>
<gene>
    <name evidence="6" type="ORF">KARMA_0181</name>
</gene>
<evidence type="ECO:0000256" key="1">
    <source>
        <dbReference type="ARBA" id="ARBA00010164"/>
    </source>
</evidence>
<sequence length="435" mass="48771">MTDIHHNFDQAIPCPRAFLRSEPQSLEVALDFGAGRTPRPVGFVEWDDTRRQAVLQWDARFVADPLPLSPILVRRHAGSLRPRKGWAFEGAPALLGDSMPDGWGRLLADHEIRASGGSPAQTGPLTRLSLVGLHGIGALTFRPAYPLSEPGAVSLDWFAALAADVGDCTNIEEVTRLRNATGGTHGQKPKLLAQLSPDGEDLRNHRAPLREGWRHVLIKRRGREDRNGTIEAEVAYGMMAREAGLTTTWMGMLRSSAREHYFATERFDRVGNARVHVQTVAALFGLDFRTANLDYIELLKLTHALTRDERQVHEMMRRMIFNVRAVNRDDHLKNHAFMMDHTGRWSLAPAYDLSYSYGRGGLHSLSVAGNRHQPGRIHFHDVARAIGIERETVWDMIAKVDDALSRWPEFAEACAVPKLLRRSIQDAIECARSWT</sequence>
<feature type="domain" description="HipA-like C-terminal" evidence="4">
    <location>
        <begin position="185"/>
        <end position="407"/>
    </location>
</feature>
<dbReference type="AlphaFoldDB" id="A0A1M4MUZ3"/>
<keyword evidence="3" id="KW-0418">Kinase</keyword>
<protein>
    <submittedName>
        <fullName evidence="6">Uncharacterized protein</fullName>
    </submittedName>
</protein>
<evidence type="ECO:0000259" key="4">
    <source>
        <dbReference type="Pfam" id="PF07804"/>
    </source>
</evidence>
<comment type="similarity">
    <text evidence="1">Belongs to the HipA Ser/Thr kinase family.</text>
</comment>
<evidence type="ECO:0000313" key="7">
    <source>
        <dbReference type="Proteomes" id="UP000184085"/>
    </source>
</evidence>
<keyword evidence="7" id="KW-1185">Reference proteome</keyword>
<evidence type="ECO:0000256" key="3">
    <source>
        <dbReference type="ARBA" id="ARBA00022777"/>
    </source>
</evidence>
<accession>A0A1M4MUZ3</accession>
<dbReference type="InterPro" id="IPR012893">
    <property type="entry name" value="HipA-like_C"/>
</dbReference>
<dbReference type="Pfam" id="PF13657">
    <property type="entry name" value="Couple_hipA"/>
    <property type="match status" value="1"/>
</dbReference>
<dbReference type="InterPro" id="IPR017508">
    <property type="entry name" value="HipA_N1"/>
</dbReference>
<dbReference type="GO" id="GO:0004674">
    <property type="term" value="F:protein serine/threonine kinase activity"/>
    <property type="evidence" value="ECO:0007669"/>
    <property type="project" value="TreeGrafter"/>
</dbReference>
<dbReference type="Pfam" id="PF07804">
    <property type="entry name" value="HipA_C"/>
    <property type="match status" value="1"/>
</dbReference>
<proteinExistence type="inferred from homology"/>